<evidence type="ECO:0000313" key="3">
    <source>
        <dbReference type="Proteomes" id="UP000034333"/>
    </source>
</evidence>
<proteinExistence type="predicted"/>
<dbReference type="InterPro" id="IPR015943">
    <property type="entry name" value="WD40/YVTN_repeat-like_dom_sf"/>
</dbReference>
<evidence type="ECO:0000313" key="2">
    <source>
        <dbReference type="EMBL" id="KKQ40947.1"/>
    </source>
</evidence>
<dbReference type="AlphaFoldDB" id="A0A0G0HFF7"/>
<dbReference type="PANTHER" id="PTHR43739">
    <property type="entry name" value="XYLOGLUCANASE (EUROFUNG)"/>
    <property type="match status" value="1"/>
</dbReference>
<dbReference type="CDD" id="cd15482">
    <property type="entry name" value="Sialidase_non-viral"/>
    <property type="match status" value="1"/>
</dbReference>
<keyword evidence="1" id="KW-0732">Signal</keyword>
<accession>A0A0G0HFF7</accession>
<dbReference type="PANTHER" id="PTHR43739:SF5">
    <property type="entry name" value="EXO-ALPHA-SIALIDASE"/>
    <property type="match status" value="1"/>
</dbReference>
<dbReference type="InterPro" id="IPR052025">
    <property type="entry name" value="Xyloglucanase_GH74"/>
</dbReference>
<feature type="chain" id="PRO_5002532526" evidence="1">
    <location>
        <begin position="27"/>
        <end position="360"/>
    </location>
</feature>
<organism evidence="2 3">
    <name type="scientific">Candidatus Magasanikbacteria bacterium GW2011_GWA2_37_8</name>
    <dbReference type="NCBI Taxonomy" id="1619036"/>
    <lineage>
        <taxon>Bacteria</taxon>
        <taxon>Candidatus Magasanikiibacteriota</taxon>
    </lineage>
</organism>
<dbReference type="PROSITE" id="PS51257">
    <property type="entry name" value="PROKAR_LIPOPROTEIN"/>
    <property type="match status" value="1"/>
</dbReference>
<sequence>MPKKFISFFAVLGMLILTGASCISLGGTTVGPMGVFESTDKAESWKAVSAFPTNQGVKSIAGIKVFRLYNDPSDSNAIYLASRGQGLFYTYDNGQNWQSVPVFNNAFIYGLAVDPTDKCTIYVSDGPHIFKTTDCSRTWKIVYTEERTTERLVSLSIDFGDHNVVYGALLGGDIMVSKDAGKSWRVTKRFGFNLQYLTSDPLTPKRIYVASYRNGLFRSDDLGENWIDLTAGLDNFSDSRAFNRLVLNGGQKNSLFWISKYGIVRSDDAGLTWTELKLLTPPGSVNIYAFAINPKNQKEIYYTGTILGEKNVHVRSTFYKSTDGGTNWLTKKLPTNTIPTHLMLHPDNGSRLFMGFTTLD</sequence>
<dbReference type="SUPFAM" id="SSF50939">
    <property type="entry name" value="Sialidases"/>
    <property type="match status" value="1"/>
</dbReference>
<dbReference type="Proteomes" id="UP000034333">
    <property type="component" value="Unassembled WGS sequence"/>
</dbReference>
<dbReference type="InterPro" id="IPR036278">
    <property type="entry name" value="Sialidase_sf"/>
</dbReference>
<evidence type="ECO:0000256" key="1">
    <source>
        <dbReference type="SAM" id="SignalP"/>
    </source>
</evidence>
<dbReference type="Gene3D" id="2.130.10.10">
    <property type="entry name" value="YVTN repeat-like/Quinoprotein amine dehydrogenase"/>
    <property type="match status" value="2"/>
</dbReference>
<name>A0A0G0HFF7_9BACT</name>
<protein>
    <submittedName>
        <fullName evidence="2">Uncharacterized protein</fullName>
    </submittedName>
</protein>
<dbReference type="EMBL" id="LBTN01000009">
    <property type="protein sequence ID" value="KKQ40947.1"/>
    <property type="molecule type" value="Genomic_DNA"/>
</dbReference>
<dbReference type="STRING" id="1619036.US58_C0009G0017"/>
<dbReference type="GO" id="GO:0010411">
    <property type="term" value="P:xyloglucan metabolic process"/>
    <property type="evidence" value="ECO:0007669"/>
    <property type="project" value="TreeGrafter"/>
</dbReference>
<gene>
    <name evidence="2" type="ORF">US58_C0009G0017</name>
</gene>
<dbReference type="SUPFAM" id="SSF110296">
    <property type="entry name" value="Oligoxyloglucan reducing end-specific cellobiohydrolase"/>
    <property type="match status" value="1"/>
</dbReference>
<comment type="caution">
    <text evidence="2">The sequence shown here is derived from an EMBL/GenBank/DDBJ whole genome shotgun (WGS) entry which is preliminary data.</text>
</comment>
<reference evidence="2 3" key="1">
    <citation type="journal article" date="2015" name="Nature">
        <title>rRNA introns, odd ribosomes, and small enigmatic genomes across a large radiation of phyla.</title>
        <authorList>
            <person name="Brown C.T."/>
            <person name="Hug L.A."/>
            <person name="Thomas B.C."/>
            <person name="Sharon I."/>
            <person name="Castelle C.J."/>
            <person name="Singh A."/>
            <person name="Wilkins M.J."/>
            <person name="Williams K.H."/>
            <person name="Banfield J.F."/>
        </authorList>
    </citation>
    <scope>NUCLEOTIDE SEQUENCE [LARGE SCALE GENOMIC DNA]</scope>
</reference>
<feature type="signal peptide" evidence="1">
    <location>
        <begin position="1"/>
        <end position="26"/>
    </location>
</feature>